<name>A0AC61KZ67_9EURY</name>
<accession>A0AC61KZ67</accession>
<proteinExistence type="predicted"/>
<evidence type="ECO:0000313" key="2">
    <source>
        <dbReference type="Proteomes" id="UP000248329"/>
    </source>
</evidence>
<sequence>MRNMVKAMVPTGVIRVLVIIALCCIICPHVAADNETLENATIENATVENATIENATVENATVENTTIAVTPTPEVTVTQSEESTPSATQSPAQKKDTPCFEAVFAIAGLLAVAYLIRRKD</sequence>
<comment type="caution">
    <text evidence="1">The sequence shown here is derived from an EMBL/GenBank/DDBJ whole genome shotgun (WGS) entry which is preliminary data.</text>
</comment>
<evidence type="ECO:0000313" key="1">
    <source>
        <dbReference type="EMBL" id="PXF57872.1"/>
    </source>
</evidence>
<gene>
    <name evidence="1" type="ORF">C4B59_14345</name>
</gene>
<dbReference type="EMBL" id="PQXF01000047">
    <property type="protein sequence ID" value="PXF57872.1"/>
    <property type="molecule type" value="Genomic_DNA"/>
</dbReference>
<dbReference type="Proteomes" id="UP000248329">
    <property type="component" value="Unassembled WGS sequence"/>
</dbReference>
<protein>
    <submittedName>
        <fullName evidence="1">Uncharacterized protein</fullName>
    </submittedName>
</protein>
<organism evidence="1 2">
    <name type="scientific">Candidatus Methanogaster sp</name>
    <dbReference type="NCBI Taxonomy" id="3386292"/>
    <lineage>
        <taxon>Archaea</taxon>
        <taxon>Methanobacteriati</taxon>
        <taxon>Methanobacteriota</taxon>
        <taxon>Stenosarchaea group</taxon>
        <taxon>Methanomicrobia</taxon>
        <taxon>Methanosarcinales</taxon>
        <taxon>ANME-2 cluster</taxon>
        <taxon>Candidatus Methanogasteraceae</taxon>
        <taxon>Candidatus Methanogaster</taxon>
    </lineage>
</organism>
<reference evidence="1" key="1">
    <citation type="submission" date="2018-01" db="EMBL/GenBank/DDBJ databases">
        <authorList>
            <person name="Krukenberg V."/>
        </authorList>
    </citation>
    <scope>NUCLEOTIDE SEQUENCE</scope>
    <source>
        <strain evidence="1">E20ANME2</strain>
    </source>
</reference>